<name>A0ACC1MZL2_9HYPO</name>
<sequence>MADASPDPKNAWTDEARLQFLLRVVAQLQRNGQSIKWNEINMPGRTPKSLQHQWAKIKALVAELEKASGQPATPPKAKGRGAVAKRKATDDGSLTQKTTPQKKRLRTPTPDNSPVKIEDSASDGDED</sequence>
<protein>
    <submittedName>
        <fullName evidence="1">Uncharacterized protein</fullName>
    </submittedName>
</protein>
<comment type="caution">
    <text evidence="1">The sequence shown here is derived from an EMBL/GenBank/DDBJ whole genome shotgun (WGS) entry which is preliminary data.</text>
</comment>
<reference evidence="1" key="1">
    <citation type="submission" date="2022-08" db="EMBL/GenBank/DDBJ databases">
        <title>Genome Sequence of Lecanicillium fungicola.</title>
        <authorList>
            <person name="Buettner E."/>
        </authorList>
    </citation>
    <scope>NUCLEOTIDE SEQUENCE</scope>
    <source>
        <strain evidence="1">Babe33</strain>
    </source>
</reference>
<dbReference type="EMBL" id="JANJQO010001142">
    <property type="protein sequence ID" value="KAJ2972470.1"/>
    <property type="molecule type" value="Genomic_DNA"/>
</dbReference>
<accession>A0ACC1MZL2</accession>
<proteinExistence type="predicted"/>
<evidence type="ECO:0000313" key="1">
    <source>
        <dbReference type="EMBL" id="KAJ2972470.1"/>
    </source>
</evidence>
<keyword evidence="2" id="KW-1185">Reference proteome</keyword>
<evidence type="ECO:0000313" key="2">
    <source>
        <dbReference type="Proteomes" id="UP001143910"/>
    </source>
</evidence>
<gene>
    <name evidence="1" type="ORF">NQ176_g7139</name>
</gene>
<organism evidence="1 2">
    <name type="scientific">Zarea fungicola</name>
    <dbReference type="NCBI Taxonomy" id="93591"/>
    <lineage>
        <taxon>Eukaryota</taxon>
        <taxon>Fungi</taxon>
        <taxon>Dikarya</taxon>
        <taxon>Ascomycota</taxon>
        <taxon>Pezizomycotina</taxon>
        <taxon>Sordariomycetes</taxon>
        <taxon>Hypocreomycetidae</taxon>
        <taxon>Hypocreales</taxon>
        <taxon>Cordycipitaceae</taxon>
        <taxon>Zarea</taxon>
    </lineage>
</organism>
<dbReference type="Proteomes" id="UP001143910">
    <property type="component" value="Unassembled WGS sequence"/>
</dbReference>